<dbReference type="InterPro" id="IPR014756">
    <property type="entry name" value="Ig_E-set"/>
</dbReference>
<name>A0A6I2UIL1_9FIRM</name>
<dbReference type="InterPro" id="IPR054409">
    <property type="entry name" value="X25_BaPul-like"/>
</dbReference>
<comment type="caution">
    <text evidence="6">The sequence shown here is derived from an EMBL/GenBank/DDBJ whole genome shotgun (WGS) entry which is preliminary data.</text>
</comment>
<keyword evidence="4" id="KW-0732">Signal</keyword>
<dbReference type="InterPro" id="IPR017853">
    <property type="entry name" value="GH"/>
</dbReference>
<feature type="domain" description="Glycosyl hydrolase family 13 catalytic" evidence="5">
    <location>
        <begin position="498"/>
        <end position="947"/>
    </location>
</feature>
<dbReference type="SUPFAM" id="SSF81296">
    <property type="entry name" value="E set domains"/>
    <property type="match status" value="1"/>
</dbReference>
<keyword evidence="7" id="KW-1185">Reference proteome</keyword>
<evidence type="ECO:0000313" key="7">
    <source>
        <dbReference type="Proteomes" id="UP000433181"/>
    </source>
</evidence>
<dbReference type="SMART" id="SM00642">
    <property type="entry name" value="Aamy"/>
    <property type="match status" value="1"/>
</dbReference>
<dbReference type="AlphaFoldDB" id="A0A6I2UIL1"/>
<keyword evidence="2" id="KW-0326">Glycosidase</keyword>
<dbReference type="CDD" id="cd12962">
    <property type="entry name" value="X25_BaPul_like"/>
    <property type="match status" value="2"/>
</dbReference>
<dbReference type="EMBL" id="VUNR01000009">
    <property type="protein sequence ID" value="MSU08566.1"/>
    <property type="molecule type" value="Genomic_DNA"/>
</dbReference>
<dbReference type="Proteomes" id="UP000433181">
    <property type="component" value="Unassembled WGS sequence"/>
</dbReference>
<feature type="signal peptide" evidence="4">
    <location>
        <begin position="1"/>
        <end position="21"/>
    </location>
</feature>
<accession>A0A6I2UIL1</accession>
<dbReference type="CDD" id="cd11338">
    <property type="entry name" value="AmyAc_CMD"/>
    <property type="match status" value="1"/>
</dbReference>
<dbReference type="InterPro" id="IPR013783">
    <property type="entry name" value="Ig-like_fold"/>
</dbReference>
<proteinExistence type="predicted"/>
<dbReference type="RefSeq" id="WP_154406732.1">
    <property type="nucleotide sequence ID" value="NZ_VUNR01000009.1"/>
</dbReference>
<dbReference type="InterPro" id="IPR013780">
    <property type="entry name" value="Glyco_hydro_b"/>
</dbReference>
<dbReference type="Pfam" id="PF22058">
    <property type="entry name" value="X25_BaPul_like"/>
    <property type="match status" value="2"/>
</dbReference>
<sequence length="1037" mass="115033">MNRKQILKRSVGMALSLTLLAAPSALVTAPTAFDSLSLLRIAHTEAASAVGAGDVVLVGSLQDELGAASDWNPADGATLFQPAGNGKYIFTGKLAAGNYDFKIAIGGSWDENYGKDGVKDGPNIALRLLHDHEVTFTYDAATHIVTYDYEDMAEEQAALASAGRSFVVTGTVQTRAGGAKDWDPADKTTEMKDIGNGFYAYTMDLPAGPYFYKISVNGSWAENYGLNGNFDGANVQLTLDKPEKVTFYYNDITHKIQDSHSYKMLKDAELPVLGGDFAALEGDKVMRDLLMDKFYQTTLDVKAGTYTAEIKQKGQKAIKQQVTVRQDGKASFYYDFAGKKLIVDDGSIHPDKVVHDTWDTAYRAPFQPAKVGEAVKLSIRTQQGDVQNAKLVLTKAEITANGGDEYNPDYAAGKTVTYDMQKTGTEDGSDIWSVTITPEENGMYGYTFLLNDMLQYGDDARPGNIGATALRGAKPFQLTVYTADYHTPDWAKEAITCQIFPDRFFNGDKSNDNARTTARGNQPIQHRDWNDIPANHSKTPDKDGDTQDCNDFFGGDLAGITQKLDYLKDLGITAIYVNPMMSACSNHRYDTVDYGTIDPLLGNMEDFQQLVAEMDKRGMHLIMDGVFNHVGDDSIYFDRYGKYQWVGAYEFWSRVYDLMNTKGMKEAAAKEEARKQLIAEGQVFSPYQWENWFEIKNQKAVDEMGEKYAYHDWQGYSSLVPFSDKDLLNEQSSLGEYLLYGDNAVITKWFKDGLSSWRLDVAKEIPAEFWRNVRKTVKQIKTTKGEEPLLLGEIWQDGTQFLTGDQFDSVMNYKLSFAVGDLFLNRGDAKAADDELKILQQNYPREALYDLMNIVDSHDTVRAIYKFGGGQESVAQATLKDFDYELGKARLKLSAAFILGYPGMPTFFYGDEAGVYGSADPDCRRTYPWGNEDKELIAYYKQVMGVRNAHKQLFAHGDVNTLKAEGDIFAYARTNGSEAAVVALNRGKAQQVVIPAGQFADGTVFADALDSSFQAAVSGGRLVVDLGENQARMMIKK</sequence>
<dbReference type="Gene3D" id="2.60.40.10">
    <property type="entry name" value="Immunoglobulins"/>
    <property type="match status" value="3"/>
</dbReference>
<dbReference type="Gene3D" id="2.60.40.1180">
    <property type="entry name" value="Golgi alpha-mannosidase II"/>
    <property type="match status" value="1"/>
</dbReference>
<dbReference type="GeneID" id="96778498"/>
<dbReference type="CDD" id="cd02857">
    <property type="entry name" value="E_set_CDase_PDE_N"/>
    <property type="match status" value="1"/>
</dbReference>
<feature type="compositionally biased region" description="Polar residues" evidence="3">
    <location>
        <begin position="513"/>
        <end position="524"/>
    </location>
</feature>
<dbReference type="PANTHER" id="PTHR10357">
    <property type="entry name" value="ALPHA-AMYLASE FAMILY MEMBER"/>
    <property type="match status" value="1"/>
</dbReference>
<dbReference type="SUPFAM" id="SSF51011">
    <property type="entry name" value="Glycosyl hydrolase domain"/>
    <property type="match status" value="1"/>
</dbReference>
<evidence type="ECO:0000256" key="4">
    <source>
        <dbReference type="SAM" id="SignalP"/>
    </source>
</evidence>
<keyword evidence="1" id="KW-0378">Hydrolase</keyword>
<protein>
    <submittedName>
        <fullName evidence="6">Amylopullulanase</fullName>
    </submittedName>
</protein>
<dbReference type="Gene3D" id="3.20.20.80">
    <property type="entry name" value="Glycosidases"/>
    <property type="match status" value="1"/>
</dbReference>
<dbReference type="InterPro" id="IPR006047">
    <property type="entry name" value="GH13_cat_dom"/>
</dbReference>
<reference evidence="6 7" key="1">
    <citation type="submission" date="2019-08" db="EMBL/GenBank/DDBJ databases">
        <title>In-depth cultivation of the pig gut microbiome towards novel bacterial diversity and tailored functional studies.</title>
        <authorList>
            <person name="Wylensek D."/>
            <person name="Hitch T.C.A."/>
            <person name="Clavel T."/>
        </authorList>
    </citation>
    <scope>NUCLEOTIDE SEQUENCE [LARGE SCALE GENOMIC DNA]</scope>
    <source>
        <strain evidence="6 7">WCA-693-APC-5D-A</strain>
    </source>
</reference>
<organism evidence="6 7">
    <name type="scientific">Anaerovibrio slackiae</name>
    <dbReference type="NCBI Taxonomy" id="2652309"/>
    <lineage>
        <taxon>Bacteria</taxon>
        <taxon>Bacillati</taxon>
        <taxon>Bacillota</taxon>
        <taxon>Negativicutes</taxon>
        <taxon>Selenomonadales</taxon>
        <taxon>Selenomonadaceae</taxon>
        <taxon>Anaerovibrio</taxon>
    </lineage>
</organism>
<evidence type="ECO:0000256" key="2">
    <source>
        <dbReference type="ARBA" id="ARBA00023295"/>
    </source>
</evidence>
<feature type="region of interest" description="Disordered" evidence="3">
    <location>
        <begin position="508"/>
        <end position="546"/>
    </location>
</feature>
<dbReference type="InterPro" id="IPR045857">
    <property type="entry name" value="O16G_dom_2"/>
</dbReference>
<dbReference type="Gene3D" id="3.90.400.10">
    <property type="entry name" value="Oligo-1,6-glucosidase, Domain 2"/>
    <property type="match status" value="1"/>
</dbReference>
<dbReference type="SUPFAM" id="SSF51445">
    <property type="entry name" value="(Trans)glycosidases"/>
    <property type="match status" value="1"/>
</dbReference>
<dbReference type="PANTHER" id="PTHR10357:SF210">
    <property type="entry name" value="MALTODEXTRIN GLUCOSIDASE"/>
    <property type="match status" value="1"/>
</dbReference>
<dbReference type="GO" id="GO:0005975">
    <property type="term" value="P:carbohydrate metabolic process"/>
    <property type="evidence" value="ECO:0007669"/>
    <property type="project" value="InterPro"/>
</dbReference>
<evidence type="ECO:0000256" key="3">
    <source>
        <dbReference type="SAM" id="MobiDB-lite"/>
    </source>
</evidence>
<dbReference type="Pfam" id="PF00128">
    <property type="entry name" value="Alpha-amylase"/>
    <property type="match status" value="1"/>
</dbReference>
<evidence type="ECO:0000259" key="5">
    <source>
        <dbReference type="SMART" id="SM00642"/>
    </source>
</evidence>
<evidence type="ECO:0000313" key="6">
    <source>
        <dbReference type="EMBL" id="MSU08566.1"/>
    </source>
</evidence>
<evidence type="ECO:0000256" key="1">
    <source>
        <dbReference type="ARBA" id="ARBA00022801"/>
    </source>
</evidence>
<gene>
    <name evidence="6" type="ORF">FYJ84_06165</name>
</gene>
<dbReference type="InterPro" id="IPR004185">
    <property type="entry name" value="Glyco_hydro_13_lg-like_dom"/>
</dbReference>
<feature type="chain" id="PRO_5026076733" evidence="4">
    <location>
        <begin position="22"/>
        <end position="1037"/>
    </location>
</feature>
<dbReference type="GO" id="GO:0004553">
    <property type="term" value="F:hydrolase activity, hydrolyzing O-glycosyl compounds"/>
    <property type="evidence" value="ECO:0007669"/>
    <property type="project" value="InterPro"/>
</dbReference>